<dbReference type="GO" id="GO:0000155">
    <property type="term" value="F:phosphorelay sensor kinase activity"/>
    <property type="evidence" value="ECO:0007669"/>
    <property type="project" value="InterPro"/>
</dbReference>
<dbReference type="EMBL" id="FOTS01000003">
    <property type="protein sequence ID" value="SFL39752.1"/>
    <property type="molecule type" value="Genomic_DNA"/>
</dbReference>
<dbReference type="PROSITE" id="PS50109">
    <property type="entry name" value="HIS_KIN"/>
    <property type="match status" value="1"/>
</dbReference>
<keyword evidence="8" id="KW-1133">Transmembrane helix</keyword>
<gene>
    <name evidence="10" type="ORF">SAMN04490355_1003126</name>
</gene>
<keyword evidence="8" id="KW-0812">Transmembrane</keyword>
<dbReference type="STRING" id="1123291.SAMN04490355_1003126"/>
<dbReference type="InterPro" id="IPR036097">
    <property type="entry name" value="HisK_dim/P_sf"/>
</dbReference>
<feature type="transmembrane region" description="Helical" evidence="8">
    <location>
        <begin position="12"/>
        <end position="37"/>
    </location>
</feature>
<dbReference type="SUPFAM" id="SSF47384">
    <property type="entry name" value="Homodimeric domain of signal transducing histidine kinase"/>
    <property type="match status" value="1"/>
</dbReference>
<dbReference type="PRINTS" id="PR00344">
    <property type="entry name" value="BCTRLSENSOR"/>
</dbReference>
<dbReference type="EC" id="2.7.13.3" evidence="3"/>
<proteinExistence type="predicted"/>
<accession>A0A1I4HBT2</accession>
<keyword evidence="6 10" id="KW-0418">Kinase</keyword>
<dbReference type="Proteomes" id="UP000199520">
    <property type="component" value="Unassembled WGS sequence"/>
</dbReference>
<dbReference type="InterPro" id="IPR005467">
    <property type="entry name" value="His_kinase_dom"/>
</dbReference>
<name>A0A1I4HBT2_9FIRM</name>
<dbReference type="InterPro" id="IPR003594">
    <property type="entry name" value="HATPase_dom"/>
</dbReference>
<organism evidence="10 11">
    <name type="scientific">Pelosinus propionicus DSM 13327</name>
    <dbReference type="NCBI Taxonomy" id="1123291"/>
    <lineage>
        <taxon>Bacteria</taxon>
        <taxon>Bacillati</taxon>
        <taxon>Bacillota</taxon>
        <taxon>Negativicutes</taxon>
        <taxon>Selenomonadales</taxon>
        <taxon>Sporomusaceae</taxon>
        <taxon>Pelosinus</taxon>
    </lineage>
</organism>
<dbReference type="GO" id="GO:0004721">
    <property type="term" value="F:phosphoprotein phosphatase activity"/>
    <property type="evidence" value="ECO:0007669"/>
    <property type="project" value="TreeGrafter"/>
</dbReference>
<keyword evidence="8" id="KW-0472">Membrane</keyword>
<dbReference type="Pfam" id="PF02518">
    <property type="entry name" value="HATPase_c"/>
    <property type="match status" value="1"/>
</dbReference>
<evidence type="ECO:0000256" key="2">
    <source>
        <dbReference type="ARBA" id="ARBA00004370"/>
    </source>
</evidence>
<comment type="catalytic activity">
    <reaction evidence="1">
        <text>ATP + protein L-histidine = ADP + protein N-phospho-L-histidine.</text>
        <dbReference type="EC" id="2.7.13.3"/>
    </reaction>
</comment>
<dbReference type="PANTHER" id="PTHR45453:SF1">
    <property type="entry name" value="PHOSPHATE REGULON SENSOR PROTEIN PHOR"/>
    <property type="match status" value="1"/>
</dbReference>
<evidence type="ECO:0000256" key="1">
    <source>
        <dbReference type="ARBA" id="ARBA00000085"/>
    </source>
</evidence>
<dbReference type="OrthoDB" id="9786919at2"/>
<dbReference type="InterPro" id="IPR050351">
    <property type="entry name" value="BphY/WalK/GraS-like"/>
</dbReference>
<dbReference type="RefSeq" id="WP_090932592.1">
    <property type="nucleotide sequence ID" value="NZ_FOTS01000003.1"/>
</dbReference>
<feature type="domain" description="Histidine kinase" evidence="9">
    <location>
        <begin position="209"/>
        <end position="427"/>
    </location>
</feature>
<evidence type="ECO:0000313" key="11">
    <source>
        <dbReference type="Proteomes" id="UP000199520"/>
    </source>
</evidence>
<evidence type="ECO:0000256" key="4">
    <source>
        <dbReference type="ARBA" id="ARBA00022553"/>
    </source>
</evidence>
<evidence type="ECO:0000256" key="5">
    <source>
        <dbReference type="ARBA" id="ARBA00022679"/>
    </source>
</evidence>
<dbReference type="SMART" id="SM00387">
    <property type="entry name" value="HATPase_c"/>
    <property type="match status" value="1"/>
</dbReference>
<dbReference type="GO" id="GO:0016036">
    <property type="term" value="P:cellular response to phosphate starvation"/>
    <property type="evidence" value="ECO:0007669"/>
    <property type="project" value="TreeGrafter"/>
</dbReference>
<dbReference type="Gene3D" id="1.10.287.130">
    <property type="match status" value="1"/>
</dbReference>
<dbReference type="InterPro" id="IPR004358">
    <property type="entry name" value="Sig_transdc_His_kin-like_C"/>
</dbReference>
<keyword evidence="11" id="KW-1185">Reference proteome</keyword>
<protein>
    <recommendedName>
        <fullName evidence="3">histidine kinase</fullName>
        <ecNumber evidence="3">2.7.13.3</ecNumber>
    </recommendedName>
</protein>
<evidence type="ECO:0000256" key="6">
    <source>
        <dbReference type="ARBA" id="ARBA00022777"/>
    </source>
</evidence>
<evidence type="ECO:0000259" key="9">
    <source>
        <dbReference type="PROSITE" id="PS50109"/>
    </source>
</evidence>
<comment type="subcellular location">
    <subcellularLocation>
        <location evidence="2">Membrane</location>
    </subcellularLocation>
</comment>
<keyword evidence="4" id="KW-0597">Phosphoprotein</keyword>
<dbReference type="InterPro" id="IPR003661">
    <property type="entry name" value="HisK_dim/P_dom"/>
</dbReference>
<evidence type="ECO:0000256" key="3">
    <source>
        <dbReference type="ARBA" id="ARBA00012438"/>
    </source>
</evidence>
<dbReference type="InterPro" id="IPR036890">
    <property type="entry name" value="HATPase_C_sf"/>
</dbReference>
<keyword evidence="7" id="KW-0902">Two-component regulatory system</keyword>
<dbReference type="FunFam" id="3.30.565.10:FF:000006">
    <property type="entry name" value="Sensor histidine kinase WalK"/>
    <property type="match status" value="1"/>
</dbReference>
<dbReference type="Pfam" id="PF00512">
    <property type="entry name" value="HisKA"/>
    <property type="match status" value="1"/>
</dbReference>
<keyword evidence="5" id="KW-0808">Transferase</keyword>
<evidence type="ECO:0000313" key="10">
    <source>
        <dbReference type="EMBL" id="SFL39752.1"/>
    </source>
</evidence>
<dbReference type="PANTHER" id="PTHR45453">
    <property type="entry name" value="PHOSPHATE REGULON SENSOR PROTEIN PHOR"/>
    <property type="match status" value="1"/>
</dbReference>
<dbReference type="CDD" id="cd00082">
    <property type="entry name" value="HisKA"/>
    <property type="match status" value="1"/>
</dbReference>
<dbReference type="AlphaFoldDB" id="A0A1I4HBT2"/>
<dbReference type="SMART" id="SM00388">
    <property type="entry name" value="HisKA"/>
    <property type="match status" value="1"/>
</dbReference>
<dbReference type="SUPFAM" id="SSF55874">
    <property type="entry name" value="ATPase domain of HSP90 chaperone/DNA topoisomerase II/histidine kinase"/>
    <property type="match status" value="1"/>
</dbReference>
<evidence type="ECO:0000256" key="8">
    <source>
        <dbReference type="SAM" id="Phobius"/>
    </source>
</evidence>
<reference evidence="11" key="1">
    <citation type="submission" date="2016-10" db="EMBL/GenBank/DDBJ databases">
        <authorList>
            <person name="Varghese N."/>
            <person name="Submissions S."/>
        </authorList>
    </citation>
    <scope>NUCLEOTIDE SEQUENCE [LARGE SCALE GENOMIC DNA]</scope>
    <source>
        <strain evidence="11">DSM 13327</strain>
    </source>
</reference>
<dbReference type="GO" id="GO:0005886">
    <property type="term" value="C:plasma membrane"/>
    <property type="evidence" value="ECO:0007669"/>
    <property type="project" value="TreeGrafter"/>
</dbReference>
<dbReference type="Gene3D" id="3.30.565.10">
    <property type="entry name" value="Histidine kinase-like ATPase, C-terminal domain"/>
    <property type="match status" value="1"/>
</dbReference>
<feature type="transmembrane region" description="Helical" evidence="8">
    <location>
        <begin position="166"/>
        <end position="189"/>
    </location>
</feature>
<sequence length="427" mass="48730">MFSRIRKHLTFLYSGFMIFFLLTFVGFTYIGLTWAVYSEEKQELLLFAEEEAQEHSLFLQHKELLQQMPQGEEYREGRMFFYAFDNDGKLANTEGSSSIIRDRIVEKITTWDAEDGRVVLLLPDVRNNDKAIILMASLPIMHGEDRLGKIYVGRDVTAFYQVLKDVFVILTIISLLFLFLASGGGYIMAGRAIIPIKKSYDRQREFVADASHELRTPLSIFMASVETIQRDKESKISPFAELVLVDMKDEIRNMSKILSDMLTLARSDAEATTILKEKFDIIDIIEQVIRSLQPLANKKDIQLSFKYQMQRVIFADKNRIHQLLLILLDNAIKYTPPRGTVSVELEFLTKKPDIKIIVKDSGMGISAEDQELIFERFYRVDKMRSREIGGTGLGLSIAKWIVLAHGGSVSVESQIGKGSTFIIVLPQ</sequence>
<evidence type="ECO:0000256" key="7">
    <source>
        <dbReference type="ARBA" id="ARBA00023012"/>
    </source>
</evidence>
<dbReference type="CDD" id="cd00075">
    <property type="entry name" value="HATPase"/>
    <property type="match status" value="1"/>
</dbReference>